<reference evidence="2 3" key="1">
    <citation type="submission" date="2019-03" db="EMBL/GenBank/DDBJ databases">
        <title>Genomics of glacier-inhabiting Cryobacterium strains.</title>
        <authorList>
            <person name="Liu Q."/>
            <person name="Xin Y.-H."/>
        </authorList>
    </citation>
    <scope>NUCLEOTIDE SEQUENCE [LARGE SCALE GENOMIC DNA]</scope>
    <source>
        <strain evidence="2 3">Hh4</strain>
    </source>
</reference>
<gene>
    <name evidence="2" type="ORF">E3T48_16560</name>
</gene>
<feature type="domain" description="HTH cro/C1-type" evidence="1">
    <location>
        <begin position="9"/>
        <end position="61"/>
    </location>
</feature>
<dbReference type="AlphaFoldDB" id="A0A4R9AWL9"/>
<name>A0A4R9AWL9_9MICO</name>
<dbReference type="CDD" id="cd00093">
    <property type="entry name" value="HTH_XRE"/>
    <property type="match status" value="1"/>
</dbReference>
<evidence type="ECO:0000313" key="3">
    <source>
        <dbReference type="Proteomes" id="UP000298313"/>
    </source>
</evidence>
<keyword evidence="3" id="KW-1185">Reference proteome</keyword>
<dbReference type="GO" id="GO:0003677">
    <property type="term" value="F:DNA binding"/>
    <property type="evidence" value="ECO:0007669"/>
    <property type="project" value="InterPro"/>
</dbReference>
<dbReference type="Pfam" id="PF01381">
    <property type="entry name" value="HTH_3"/>
    <property type="match status" value="1"/>
</dbReference>
<dbReference type="Gene3D" id="1.10.260.40">
    <property type="entry name" value="lambda repressor-like DNA-binding domains"/>
    <property type="match status" value="1"/>
</dbReference>
<dbReference type="OrthoDB" id="5108126at2"/>
<dbReference type="EMBL" id="SOHH01000122">
    <property type="protein sequence ID" value="TFD70421.1"/>
    <property type="molecule type" value="Genomic_DNA"/>
</dbReference>
<accession>A0A4R9AWL9</accession>
<dbReference type="RefSeq" id="WP_134525110.1">
    <property type="nucleotide sequence ID" value="NZ_SOHH01000122.1"/>
</dbReference>
<sequence length="205" mass="21536">MSATILASAARAASGLSQTELAVRSGIAGSSLSLIEHGKREPTFATLESLLRATRHSVVTIPTVRSDAARIAADIRRDLVGSDDASSTDVVKREASAFRRFLQLADNLQAERGATRVGLTLTEPASTGSAHWDAAIAALCEYRLSADALPVPDWVFASAASASGSSSALWAPRTSEYDIPVDETAVPAEFLRRGILIEAATLESV</sequence>
<dbReference type="SUPFAM" id="SSF47413">
    <property type="entry name" value="lambda repressor-like DNA-binding domains"/>
    <property type="match status" value="1"/>
</dbReference>
<dbReference type="PROSITE" id="PS50943">
    <property type="entry name" value="HTH_CROC1"/>
    <property type="match status" value="1"/>
</dbReference>
<dbReference type="InterPro" id="IPR001387">
    <property type="entry name" value="Cro/C1-type_HTH"/>
</dbReference>
<comment type="caution">
    <text evidence="2">The sequence shown here is derived from an EMBL/GenBank/DDBJ whole genome shotgun (WGS) entry which is preliminary data.</text>
</comment>
<dbReference type="SMART" id="SM00530">
    <property type="entry name" value="HTH_XRE"/>
    <property type="match status" value="1"/>
</dbReference>
<evidence type="ECO:0000313" key="2">
    <source>
        <dbReference type="EMBL" id="TFD70421.1"/>
    </source>
</evidence>
<evidence type="ECO:0000259" key="1">
    <source>
        <dbReference type="PROSITE" id="PS50943"/>
    </source>
</evidence>
<dbReference type="Proteomes" id="UP000298313">
    <property type="component" value="Unassembled WGS sequence"/>
</dbReference>
<dbReference type="InterPro" id="IPR010982">
    <property type="entry name" value="Lambda_DNA-bd_dom_sf"/>
</dbReference>
<protein>
    <submittedName>
        <fullName evidence="2">XRE family transcriptional regulator</fullName>
    </submittedName>
</protein>
<organism evidence="2 3">
    <name type="scientific">Cryobacterium fucosi</name>
    <dbReference type="NCBI Taxonomy" id="1259157"/>
    <lineage>
        <taxon>Bacteria</taxon>
        <taxon>Bacillati</taxon>
        <taxon>Actinomycetota</taxon>
        <taxon>Actinomycetes</taxon>
        <taxon>Micrococcales</taxon>
        <taxon>Microbacteriaceae</taxon>
        <taxon>Cryobacterium</taxon>
    </lineage>
</organism>
<proteinExistence type="predicted"/>